<feature type="transmembrane region" description="Helical" evidence="12">
    <location>
        <begin position="12"/>
        <end position="31"/>
    </location>
</feature>
<protein>
    <submittedName>
        <fullName evidence="14">Two-component system sensor histidine kinase YesM</fullName>
        <ecNumber evidence="14">2.7.13.3</ecNumber>
    </submittedName>
</protein>
<keyword evidence="10" id="KW-0902">Two-component regulatory system</keyword>
<evidence type="ECO:0000256" key="12">
    <source>
        <dbReference type="SAM" id="Phobius"/>
    </source>
</evidence>
<keyword evidence="3" id="KW-0597">Phosphoprotein</keyword>
<keyword evidence="7 14" id="KW-0418">Kinase</keyword>
<accession>A0ABS2MWA2</accession>
<evidence type="ECO:0000256" key="10">
    <source>
        <dbReference type="ARBA" id="ARBA00023012"/>
    </source>
</evidence>
<dbReference type="PROSITE" id="PS50885">
    <property type="entry name" value="HAMP"/>
    <property type="match status" value="1"/>
</dbReference>
<proteinExistence type="predicted"/>
<dbReference type="InterPro" id="IPR003594">
    <property type="entry name" value="HATPase_dom"/>
</dbReference>
<dbReference type="Pfam" id="PF06580">
    <property type="entry name" value="His_kinase"/>
    <property type="match status" value="1"/>
</dbReference>
<feature type="transmembrane region" description="Helical" evidence="12">
    <location>
        <begin position="294"/>
        <end position="313"/>
    </location>
</feature>
<evidence type="ECO:0000256" key="3">
    <source>
        <dbReference type="ARBA" id="ARBA00022553"/>
    </source>
</evidence>
<keyword evidence="8" id="KW-0067">ATP-binding</keyword>
<dbReference type="Gene3D" id="3.30.565.10">
    <property type="entry name" value="Histidine kinase-like ATPase, C-terminal domain"/>
    <property type="match status" value="1"/>
</dbReference>
<evidence type="ECO:0000256" key="9">
    <source>
        <dbReference type="ARBA" id="ARBA00022989"/>
    </source>
</evidence>
<keyword evidence="9 12" id="KW-1133">Transmembrane helix</keyword>
<comment type="caution">
    <text evidence="14">The sequence shown here is derived from an EMBL/GenBank/DDBJ whole genome shotgun (WGS) entry which is preliminary data.</text>
</comment>
<keyword evidence="2" id="KW-1003">Cell membrane</keyword>
<dbReference type="PANTHER" id="PTHR34220">
    <property type="entry name" value="SENSOR HISTIDINE KINASE YPDA"/>
    <property type="match status" value="1"/>
</dbReference>
<gene>
    <name evidence="14" type="ORF">JOC48_000645</name>
</gene>
<dbReference type="InterPro" id="IPR010559">
    <property type="entry name" value="Sig_transdc_His_kin_internal"/>
</dbReference>
<comment type="subcellular location">
    <subcellularLocation>
        <location evidence="1">Cell membrane</location>
        <topology evidence="1">Multi-pass membrane protein</topology>
    </subcellularLocation>
</comment>
<dbReference type="Gene3D" id="3.30.450.20">
    <property type="entry name" value="PAS domain"/>
    <property type="match status" value="1"/>
</dbReference>
<keyword evidence="11 12" id="KW-0472">Membrane</keyword>
<name>A0ABS2MWA2_9BACI</name>
<evidence type="ECO:0000313" key="14">
    <source>
        <dbReference type="EMBL" id="MBM7570167.1"/>
    </source>
</evidence>
<evidence type="ECO:0000256" key="6">
    <source>
        <dbReference type="ARBA" id="ARBA00022741"/>
    </source>
</evidence>
<dbReference type="GO" id="GO:0004673">
    <property type="term" value="F:protein histidine kinase activity"/>
    <property type="evidence" value="ECO:0007669"/>
    <property type="project" value="UniProtKB-EC"/>
</dbReference>
<organism evidence="14 15">
    <name type="scientific">Aquibacillus albus</name>
    <dbReference type="NCBI Taxonomy" id="1168171"/>
    <lineage>
        <taxon>Bacteria</taxon>
        <taxon>Bacillati</taxon>
        <taxon>Bacillota</taxon>
        <taxon>Bacilli</taxon>
        <taxon>Bacillales</taxon>
        <taxon>Bacillaceae</taxon>
        <taxon>Aquibacillus</taxon>
    </lineage>
</organism>
<dbReference type="SUPFAM" id="SSF158472">
    <property type="entry name" value="HAMP domain-like"/>
    <property type="match status" value="1"/>
</dbReference>
<dbReference type="SUPFAM" id="SSF55874">
    <property type="entry name" value="ATPase domain of HSP90 chaperone/DNA topoisomerase II/histidine kinase"/>
    <property type="match status" value="1"/>
</dbReference>
<feature type="domain" description="HAMP" evidence="13">
    <location>
        <begin position="313"/>
        <end position="365"/>
    </location>
</feature>
<evidence type="ECO:0000256" key="11">
    <source>
        <dbReference type="ARBA" id="ARBA00023136"/>
    </source>
</evidence>
<evidence type="ECO:0000256" key="2">
    <source>
        <dbReference type="ARBA" id="ARBA00022475"/>
    </source>
</evidence>
<evidence type="ECO:0000256" key="7">
    <source>
        <dbReference type="ARBA" id="ARBA00022777"/>
    </source>
</evidence>
<evidence type="ECO:0000256" key="1">
    <source>
        <dbReference type="ARBA" id="ARBA00004651"/>
    </source>
</evidence>
<dbReference type="CDD" id="cd06225">
    <property type="entry name" value="HAMP"/>
    <property type="match status" value="1"/>
</dbReference>
<dbReference type="Proteomes" id="UP001296943">
    <property type="component" value="Unassembled WGS sequence"/>
</dbReference>
<keyword evidence="4 14" id="KW-0808">Transferase</keyword>
<dbReference type="PANTHER" id="PTHR34220:SF11">
    <property type="entry name" value="SENSOR PROTEIN KINASE HPTS"/>
    <property type="match status" value="1"/>
</dbReference>
<dbReference type="InterPro" id="IPR036890">
    <property type="entry name" value="HATPase_C_sf"/>
</dbReference>
<evidence type="ECO:0000259" key="13">
    <source>
        <dbReference type="PROSITE" id="PS50885"/>
    </source>
</evidence>
<dbReference type="InterPro" id="IPR003660">
    <property type="entry name" value="HAMP_dom"/>
</dbReference>
<keyword evidence="6" id="KW-0547">Nucleotide-binding</keyword>
<keyword evidence="5 12" id="KW-0812">Transmembrane</keyword>
<dbReference type="InterPro" id="IPR050640">
    <property type="entry name" value="Bact_2-comp_sensor_kinase"/>
</dbReference>
<evidence type="ECO:0000313" key="15">
    <source>
        <dbReference type="Proteomes" id="UP001296943"/>
    </source>
</evidence>
<evidence type="ECO:0000256" key="5">
    <source>
        <dbReference type="ARBA" id="ARBA00022692"/>
    </source>
</evidence>
<dbReference type="Gene3D" id="1.10.8.500">
    <property type="entry name" value="HAMP domain in histidine kinase"/>
    <property type="match status" value="1"/>
</dbReference>
<dbReference type="RefSeq" id="WP_204497594.1">
    <property type="nucleotide sequence ID" value="NZ_JAFBDR010000002.1"/>
</dbReference>
<dbReference type="Pfam" id="PF02518">
    <property type="entry name" value="HATPase_c"/>
    <property type="match status" value="1"/>
</dbReference>
<dbReference type="EMBL" id="JAFBDR010000002">
    <property type="protein sequence ID" value="MBM7570167.1"/>
    <property type="molecule type" value="Genomic_DNA"/>
</dbReference>
<evidence type="ECO:0000256" key="8">
    <source>
        <dbReference type="ARBA" id="ARBA00022840"/>
    </source>
</evidence>
<keyword evidence="15" id="KW-1185">Reference proteome</keyword>
<reference evidence="14 15" key="1">
    <citation type="submission" date="2021-01" db="EMBL/GenBank/DDBJ databases">
        <title>Genomic Encyclopedia of Type Strains, Phase IV (KMG-IV): sequencing the most valuable type-strain genomes for metagenomic binning, comparative biology and taxonomic classification.</title>
        <authorList>
            <person name="Goeker M."/>
        </authorList>
    </citation>
    <scope>NUCLEOTIDE SEQUENCE [LARGE SCALE GENOMIC DNA]</scope>
    <source>
        <strain evidence="14 15">DSM 23711</strain>
    </source>
</reference>
<evidence type="ECO:0000256" key="4">
    <source>
        <dbReference type="ARBA" id="ARBA00022679"/>
    </source>
</evidence>
<sequence length="594" mass="69257">MIQTSIRNKLNVLLLLITIILLGVILTTYFYTRESLENNYIQENEKLLYQGRENVEGYMDELIDITLSFYSNRNFMNYLKSDRHETDFETFWTVRNELENFLYTDQNLKKVNISLFDENKSIAVSKSKVMFTQIDDATTATYFDKVKHNPHHMYIEKLSSEQRGNDDNVISIHRAIIDVPSNDLLAFISVEIEVERLFEISEQLYSEDTEDFYIFTSEGEALYHSKEEVENQDWIDRILSAEKEQGTLNWDTEDLEGIIFYSKLPESSGGLILVKNISYSSLYQSALSIVKKNILIGVVGLLLTIIAIFYVSFKITSPIHILVENIQNINKEKMEVNFKSLGNDEIGVLGEYFKQMIQRINHLINREYKLEIKNKTNQLKVLQAQINPHFLYNALQSIGTVALKKKVPQVYTLITHLSKIMRYGMDMDKDKVQLIEEINYCKAFLLLQKERFGKRFDYSVNVEADTMSDYVPKMLLQPIIENYFKHGFDGSDRKIGQLSITGYHENHDLVIEIGDNGKGISTERLQEIRRYLNEEQKKSETDLNIGLKNIHSRLHLYYDGQASLRFRNKKTDGLLVTIRIPIETEDDIDESNHY</sequence>
<dbReference type="EC" id="2.7.13.3" evidence="14"/>